<dbReference type="AlphaFoldDB" id="A0A8K0SEZ8"/>
<protein>
    <submittedName>
        <fullName evidence="2">Uncharacterized protein</fullName>
    </submittedName>
</protein>
<keyword evidence="3" id="KW-1185">Reference proteome</keyword>
<name>A0A8K0SEZ8_9HYPO</name>
<proteinExistence type="predicted"/>
<dbReference type="EMBL" id="JAGPNK010000016">
    <property type="protein sequence ID" value="KAH7308066.1"/>
    <property type="molecule type" value="Genomic_DNA"/>
</dbReference>
<evidence type="ECO:0000313" key="2">
    <source>
        <dbReference type="EMBL" id="KAH7308066.1"/>
    </source>
</evidence>
<reference evidence="2" key="1">
    <citation type="journal article" date="2021" name="Nat. Commun.">
        <title>Genetic determinants of endophytism in the Arabidopsis root mycobiome.</title>
        <authorList>
            <person name="Mesny F."/>
            <person name="Miyauchi S."/>
            <person name="Thiergart T."/>
            <person name="Pickel B."/>
            <person name="Atanasova L."/>
            <person name="Karlsson M."/>
            <person name="Huettel B."/>
            <person name="Barry K.W."/>
            <person name="Haridas S."/>
            <person name="Chen C."/>
            <person name="Bauer D."/>
            <person name="Andreopoulos W."/>
            <person name="Pangilinan J."/>
            <person name="LaButti K."/>
            <person name="Riley R."/>
            <person name="Lipzen A."/>
            <person name="Clum A."/>
            <person name="Drula E."/>
            <person name="Henrissat B."/>
            <person name="Kohler A."/>
            <person name="Grigoriev I.V."/>
            <person name="Martin F.M."/>
            <person name="Hacquard S."/>
        </authorList>
    </citation>
    <scope>NUCLEOTIDE SEQUENCE</scope>
    <source>
        <strain evidence="2">MPI-CAGE-CH-0235</strain>
    </source>
</reference>
<evidence type="ECO:0000256" key="1">
    <source>
        <dbReference type="SAM" id="MobiDB-lite"/>
    </source>
</evidence>
<dbReference type="Proteomes" id="UP000813444">
    <property type="component" value="Unassembled WGS sequence"/>
</dbReference>
<evidence type="ECO:0000313" key="3">
    <source>
        <dbReference type="Proteomes" id="UP000813444"/>
    </source>
</evidence>
<comment type="caution">
    <text evidence="2">The sequence shown here is derived from an EMBL/GenBank/DDBJ whole genome shotgun (WGS) entry which is preliminary data.</text>
</comment>
<sequence>MMQELVPLIAMGVLIPGPTLALYSYLFNLILLPRPCVSSSSVSLTQQENNRAPPRATSAALSRIVAQHPQVPRLPDKPPAAAIDSSHPPRNRLSHGHAAPPCGASWNAQAGKADQTWTTTSLIKAFSHLSYRSASSGFIYTRPF</sequence>
<feature type="region of interest" description="Disordered" evidence="1">
    <location>
        <begin position="70"/>
        <end position="99"/>
    </location>
</feature>
<gene>
    <name evidence="2" type="ORF">B0I35DRAFT_103071</name>
</gene>
<accession>A0A8K0SEZ8</accession>
<organism evidence="2 3">
    <name type="scientific">Stachybotrys elegans</name>
    <dbReference type="NCBI Taxonomy" id="80388"/>
    <lineage>
        <taxon>Eukaryota</taxon>
        <taxon>Fungi</taxon>
        <taxon>Dikarya</taxon>
        <taxon>Ascomycota</taxon>
        <taxon>Pezizomycotina</taxon>
        <taxon>Sordariomycetes</taxon>
        <taxon>Hypocreomycetidae</taxon>
        <taxon>Hypocreales</taxon>
        <taxon>Stachybotryaceae</taxon>
        <taxon>Stachybotrys</taxon>
    </lineage>
</organism>